<comment type="caution">
    <text evidence="3">The sequence shown here is derived from an EMBL/GenBank/DDBJ whole genome shotgun (WGS) entry which is preliminary data.</text>
</comment>
<dbReference type="InterPro" id="IPR021109">
    <property type="entry name" value="Peptidase_aspartic_dom_sf"/>
</dbReference>
<evidence type="ECO:0000256" key="1">
    <source>
        <dbReference type="SAM" id="SignalP"/>
    </source>
</evidence>
<keyword evidence="4" id="KW-1185">Reference proteome</keyword>
<organism evidence="3 4">
    <name type="scientific">Acetobacter fallax</name>
    <dbReference type="NCBI Taxonomy" id="1737473"/>
    <lineage>
        <taxon>Bacteria</taxon>
        <taxon>Pseudomonadati</taxon>
        <taxon>Pseudomonadota</taxon>
        <taxon>Alphaproteobacteria</taxon>
        <taxon>Acetobacterales</taxon>
        <taxon>Acetobacteraceae</taxon>
        <taxon>Acetobacter</taxon>
    </lineage>
</organism>
<dbReference type="Gene3D" id="2.40.70.10">
    <property type="entry name" value="Acid Proteases"/>
    <property type="match status" value="2"/>
</dbReference>
<dbReference type="InterPro" id="IPR034122">
    <property type="entry name" value="Retropepsin-like_bacterial"/>
</dbReference>
<dbReference type="SUPFAM" id="SSF50156">
    <property type="entry name" value="PDZ domain-like"/>
    <property type="match status" value="1"/>
</dbReference>
<dbReference type="RefSeq" id="WP_173576147.1">
    <property type="nucleotide sequence ID" value="NZ_WOSW01000003.1"/>
</dbReference>
<accession>A0ABX0K994</accession>
<name>A0ABX0K994_9PROT</name>
<feature type="chain" id="PRO_5047189693" evidence="1">
    <location>
        <begin position="34"/>
        <end position="390"/>
    </location>
</feature>
<feature type="signal peptide" evidence="1">
    <location>
        <begin position="1"/>
        <end position="33"/>
    </location>
</feature>
<reference evidence="3 4" key="1">
    <citation type="journal article" date="2020" name="Int. J. Syst. Evol. Microbiol.">
        <title>Novel acetic acid bacteria from cider fermentations: Acetobacter conturbans sp. nov. and Acetobacter fallax sp. nov.</title>
        <authorList>
            <person name="Sombolestani A.S."/>
            <person name="Cleenwerck I."/>
            <person name="Cnockaert M."/>
            <person name="Borremans W."/>
            <person name="Wieme A.D."/>
            <person name="De Vuyst L."/>
            <person name="Vandamme P."/>
        </authorList>
    </citation>
    <scope>NUCLEOTIDE SEQUENCE [LARGE SCALE GENOMIC DNA]</scope>
    <source>
        <strain evidence="3 4">LMG 1637</strain>
    </source>
</reference>
<dbReference type="InterPro" id="IPR036034">
    <property type="entry name" value="PDZ_sf"/>
</dbReference>
<dbReference type="EMBL" id="WOSW01000003">
    <property type="protein sequence ID" value="NHO31541.1"/>
    <property type="molecule type" value="Genomic_DNA"/>
</dbReference>
<evidence type="ECO:0000313" key="4">
    <source>
        <dbReference type="Proteomes" id="UP000615326"/>
    </source>
</evidence>
<keyword evidence="1" id="KW-0732">Signal</keyword>
<dbReference type="Gene3D" id="2.30.42.10">
    <property type="match status" value="1"/>
</dbReference>
<proteinExistence type="predicted"/>
<feature type="domain" description="PDZ" evidence="2">
    <location>
        <begin position="329"/>
        <end position="350"/>
    </location>
</feature>
<gene>
    <name evidence="3" type="ORF">GOB84_03005</name>
</gene>
<sequence length="390" mass="42481">MNSPTHTPLLSRRHCLILTGSTLLTSHAGTAIAAETPLVAPITLTGSRVALFVVINNSDPQLFALDTGGGISLIRNELAQKLNLRETRQARFSAGGHDGAHPVYDADDVRYGGIVRQPHVLFGGMKNFGFGDGIAGSLAAGFLTTLSSELDFEAREWRIWRHGGPDRGNRFTKLHSEIMQAGPEGWSSYLYADATLNGQPLRFLLDTGSPSVVRLNHNQAVRFGLWSDDRPWVPVQNGGRLVRADSLIFGDTTFSRPLTFLLPPAKRNYSGTTENENGLIGLPTLRCFTLSADPREGILWVRRNTLPPPPARYPMSGLWIDNHDETLTVLQVGTGSPAAQAGIRPGDRILNTTFAALLPLLRGDPGTIVPLTIESDGKRRDIPLQLQSYL</sequence>
<protein>
    <submittedName>
        <fullName evidence="3">Signaling protein</fullName>
    </submittedName>
</protein>
<dbReference type="Pfam" id="PF17820">
    <property type="entry name" value="PDZ_6"/>
    <property type="match status" value="1"/>
</dbReference>
<dbReference type="Proteomes" id="UP000615326">
    <property type="component" value="Unassembled WGS sequence"/>
</dbReference>
<evidence type="ECO:0000259" key="2">
    <source>
        <dbReference type="Pfam" id="PF17820"/>
    </source>
</evidence>
<evidence type="ECO:0000313" key="3">
    <source>
        <dbReference type="EMBL" id="NHO31541.1"/>
    </source>
</evidence>
<dbReference type="CDD" id="cd05483">
    <property type="entry name" value="retropepsin_like_bacteria"/>
    <property type="match status" value="1"/>
</dbReference>
<dbReference type="InterPro" id="IPR041489">
    <property type="entry name" value="PDZ_6"/>
</dbReference>